<feature type="domain" description="Peptidase S54 rhomboid" evidence="8">
    <location>
        <begin position="59"/>
        <end position="203"/>
    </location>
</feature>
<evidence type="ECO:0000256" key="2">
    <source>
        <dbReference type="ARBA" id="ARBA00022475"/>
    </source>
</evidence>
<comment type="subcellular location">
    <subcellularLocation>
        <location evidence="1">Membrane</location>
        <topology evidence="1">Multi-pass membrane protein</topology>
    </subcellularLocation>
</comment>
<evidence type="ECO:0000313" key="10">
    <source>
        <dbReference type="Proteomes" id="UP000320386"/>
    </source>
</evidence>
<dbReference type="SUPFAM" id="SSF144091">
    <property type="entry name" value="Rhomboid-like"/>
    <property type="match status" value="1"/>
</dbReference>
<dbReference type="InterPro" id="IPR035952">
    <property type="entry name" value="Rhomboid-like_sf"/>
</dbReference>
<proteinExistence type="predicted"/>
<dbReference type="EMBL" id="CP036280">
    <property type="protein sequence ID" value="QDU72762.1"/>
    <property type="molecule type" value="Genomic_DNA"/>
</dbReference>
<dbReference type="Pfam" id="PF01694">
    <property type="entry name" value="Rhomboid"/>
    <property type="match status" value="1"/>
</dbReference>
<dbReference type="GO" id="GO:0004252">
    <property type="term" value="F:serine-type endopeptidase activity"/>
    <property type="evidence" value="ECO:0007669"/>
    <property type="project" value="InterPro"/>
</dbReference>
<keyword evidence="10" id="KW-1185">Reference proteome</keyword>
<evidence type="ECO:0000313" key="9">
    <source>
        <dbReference type="EMBL" id="QDU72762.1"/>
    </source>
</evidence>
<keyword evidence="6 7" id="KW-0472">Membrane</keyword>
<dbReference type="AlphaFoldDB" id="A0A518C0K4"/>
<keyword evidence="5 7" id="KW-1133">Transmembrane helix</keyword>
<feature type="transmembrane region" description="Helical" evidence="7">
    <location>
        <begin position="63"/>
        <end position="85"/>
    </location>
</feature>
<dbReference type="PANTHER" id="PTHR43066:SF26">
    <property type="entry name" value="RHOMBOID PROTEASE GLPG"/>
    <property type="match status" value="1"/>
</dbReference>
<evidence type="ECO:0000259" key="8">
    <source>
        <dbReference type="Pfam" id="PF01694"/>
    </source>
</evidence>
<accession>A0A518C0K4</accession>
<evidence type="ECO:0000256" key="5">
    <source>
        <dbReference type="ARBA" id="ARBA00022989"/>
    </source>
</evidence>
<dbReference type="Gene3D" id="1.25.40.10">
    <property type="entry name" value="Tetratricopeptide repeat domain"/>
    <property type="match status" value="1"/>
</dbReference>
<dbReference type="Proteomes" id="UP000320386">
    <property type="component" value="Chromosome"/>
</dbReference>
<dbReference type="RefSeq" id="WP_145446924.1">
    <property type="nucleotide sequence ID" value="NZ_CP036280.1"/>
</dbReference>
<reference evidence="9 10" key="1">
    <citation type="submission" date="2019-02" db="EMBL/GenBank/DDBJ databases">
        <title>Deep-cultivation of Planctomycetes and their phenomic and genomic characterization uncovers novel biology.</title>
        <authorList>
            <person name="Wiegand S."/>
            <person name="Jogler M."/>
            <person name="Boedeker C."/>
            <person name="Pinto D."/>
            <person name="Vollmers J."/>
            <person name="Rivas-Marin E."/>
            <person name="Kohn T."/>
            <person name="Peeters S.H."/>
            <person name="Heuer A."/>
            <person name="Rast P."/>
            <person name="Oberbeckmann S."/>
            <person name="Bunk B."/>
            <person name="Jeske O."/>
            <person name="Meyerdierks A."/>
            <person name="Storesund J.E."/>
            <person name="Kallscheuer N."/>
            <person name="Luecker S."/>
            <person name="Lage O.M."/>
            <person name="Pohl T."/>
            <person name="Merkel B.J."/>
            <person name="Hornburger P."/>
            <person name="Mueller R.-W."/>
            <person name="Bruemmer F."/>
            <person name="Labrenz M."/>
            <person name="Spormann A.M."/>
            <person name="Op den Camp H."/>
            <person name="Overmann J."/>
            <person name="Amann R."/>
            <person name="Jetten M.S.M."/>
            <person name="Mascher T."/>
            <person name="Medema M.H."/>
            <person name="Devos D.P."/>
            <person name="Kaster A.-K."/>
            <person name="Ovreas L."/>
            <person name="Rohde M."/>
            <person name="Galperin M.Y."/>
            <person name="Jogler C."/>
        </authorList>
    </citation>
    <scope>NUCLEOTIDE SEQUENCE [LARGE SCALE GENOMIC DNA]</scope>
    <source>
        <strain evidence="9 10">Pan265</strain>
    </source>
</reference>
<protein>
    <submittedName>
        <fullName evidence="9">Rhomboid family protein</fullName>
    </submittedName>
</protein>
<evidence type="ECO:0000256" key="7">
    <source>
        <dbReference type="SAM" id="Phobius"/>
    </source>
</evidence>
<feature type="transmembrane region" description="Helical" evidence="7">
    <location>
        <begin position="122"/>
        <end position="140"/>
    </location>
</feature>
<feature type="transmembrane region" description="Helical" evidence="7">
    <location>
        <begin position="189"/>
        <end position="208"/>
    </location>
</feature>
<dbReference type="InterPro" id="IPR022764">
    <property type="entry name" value="Peptidase_S54_rhomboid_dom"/>
</dbReference>
<evidence type="ECO:0000256" key="1">
    <source>
        <dbReference type="ARBA" id="ARBA00004141"/>
    </source>
</evidence>
<keyword evidence="4 7" id="KW-0812">Transmembrane</keyword>
<dbReference type="PANTHER" id="PTHR43066">
    <property type="entry name" value="RHOMBOID-RELATED PROTEIN"/>
    <property type="match status" value="1"/>
</dbReference>
<evidence type="ECO:0000256" key="6">
    <source>
        <dbReference type="ARBA" id="ARBA00023136"/>
    </source>
</evidence>
<dbReference type="GO" id="GO:0016020">
    <property type="term" value="C:membrane"/>
    <property type="evidence" value="ECO:0007669"/>
    <property type="project" value="UniProtKB-SubCell"/>
</dbReference>
<keyword evidence="3" id="KW-0997">Cell inner membrane</keyword>
<name>A0A518C0K4_9BACT</name>
<gene>
    <name evidence="9" type="ORF">Pan265_26360</name>
</gene>
<feature type="transmembrane region" description="Helical" evidence="7">
    <location>
        <begin position="97"/>
        <end position="116"/>
    </location>
</feature>
<dbReference type="Gene3D" id="1.20.1540.10">
    <property type="entry name" value="Rhomboid-like"/>
    <property type="match status" value="1"/>
</dbReference>
<sequence>MLLPLKTDRPQRRTPVVNYTLIGLSVLAFLLTGTQLQQAVDTEPYRFVAQFFLWPESARLSQFITYQFLHADWLHLTGNMVFLYVFGNLVEDRLGKIAYLFFYLSGGVIAGLGHTLTDTAPVLGASGSVAAVTGAYLALFPQSTVTILYILVIIGTFEVSGMALILFRVAQDILFQLNGIGEVAYMAHIAGYFYGFVISMALLMTRLLKREPYDMLALIAQKRRRSEFRKLARSGYQPWEAQKTETKDTQQPLSEQQQRAQTIRENIASAMSRGDLHQAALRYTDLLTVDEKQTLAIDAQLDVANQLMSDQRHDAAARAYENFLTAYNTYHDRAQVQLLLGLLYARYLSQPQRAKELLAAAEPRLKGDEQTLAQRTLKDLD</sequence>
<dbReference type="OrthoDB" id="9813074at2"/>
<evidence type="ECO:0000256" key="4">
    <source>
        <dbReference type="ARBA" id="ARBA00022692"/>
    </source>
</evidence>
<evidence type="ECO:0000256" key="3">
    <source>
        <dbReference type="ARBA" id="ARBA00022519"/>
    </source>
</evidence>
<keyword evidence="2" id="KW-1003">Cell membrane</keyword>
<feature type="transmembrane region" description="Helical" evidence="7">
    <location>
        <begin position="147"/>
        <end position="169"/>
    </location>
</feature>
<organism evidence="9 10">
    <name type="scientific">Mucisphaera calidilacus</name>
    <dbReference type="NCBI Taxonomy" id="2527982"/>
    <lineage>
        <taxon>Bacteria</taxon>
        <taxon>Pseudomonadati</taxon>
        <taxon>Planctomycetota</taxon>
        <taxon>Phycisphaerae</taxon>
        <taxon>Phycisphaerales</taxon>
        <taxon>Phycisphaeraceae</taxon>
        <taxon>Mucisphaera</taxon>
    </lineage>
</organism>
<dbReference type="KEGG" id="mcad:Pan265_26360"/>
<dbReference type="InterPro" id="IPR011990">
    <property type="entry name" value="TPR-like_helical_dom_sf"/>
</dbReference>